<protein>
    <submittedName>
        <fullName evidence="2">Uncharacterized protein</fullName>
    </submittedName>
</protein>
<dbReference type="Proteomes" id="UP000092993">
    <property type="component" value="Unassembled WGS sequence"/>
</dbReference>
<proteinExistence type="predicted"/>
<dbReference type="AlphaFoldDB" id="A0A1C7M4K0"/>
<evidence type="ECO:0000313" key="3">
    <source>
        <dbReference type="Proteomes" id="UP000092993"/>
    </source>
</evidence>
<comment type="caution">
    <text evidence="2">The sequence shown here is derived from an EMBL/GenBank/DDBJ whole genome shotgun (WGS) entry which is preliminary data.</text>
</comment>
<keyword evidence="3" id="KW-1185">Reference proteome</keyword>
<feature type="compositionally biased region" description="Basic and acidic residues" evidence="1">
    <location>
        <begin position="72"/>
        <end position="93"/>
    </location>
</feature>
<name>A0A1C7M4K0_GRIFR</name>
<evidence type="ECO:0000256" key="1">
    <source>
        <dbReference type="SAM" id="MobiDB-lite"/>
    </source>
</evidence>
<gene>
    <name evidence="2" type="ORF">A0H81_08980</name>
</gene>
<feature type="region of interest" description="Disordered" evidence="1">
    <location>
        <begin position="72"/>
        <end position="99"/>
    </location>
</feature>
<evidence type="ECO:0000313" key="2">
    <source>
        <dbReference type="EMBL" id="OBZ71417.1"/>
    </source>
</evidence>
<organism evidence="2 3">
    <name type="scientific">Grifola frondosa</name>
    <name type="common">Maitake</name>
    <name type="synonym">Polyporus frondosus</name>
    <dbReference type="NCBI Taxonomy" id="5627"/>
    <lineage>
        <taxon>Eukaryota</taxon>
        <taxon>Fungi</taxon>
        <taxon>Dikarya</taxon>
        <taxon>Basidiomycota</taxon>
        <taxon>Agaricomycotina</taxon>
        <taxon>Agaricomycetes</taxon>
        <taxon>Polyporales</taxon>
        <taxon>Grifolaceae</taxon>
        <taxon>Grifola</taxon>
    </lineage>
</organism>
<accession>A0A1C7M4K0</accession>
<dbReference type="EMBL" id="LUGG01000011">
    <property type="protein sequence ID" value="OBZ71417.1"/>
    <property type="molecule type" value="Genomic_DNA"/>
</dbReference>
<reference evidence="2 3" key="1">
    <citation type="submission" date="2016-03" db="EMBL/GenBank/DDBJ databases">
        <title>Whole genome sequencing of Grifola frondosa 9006-11.</title>
        <authorList>
            <person name="Min B."/>
            <person name="Park H."/>
            <person name="Kim J.-G."/>
            <person name="Cho H."/>
            <person name="Oh Y.-L."/>
            <person name="Kong W.-S."/>
            <person name="Choi I.-G."/>
        </authorList>
    </citation>
    <scope>NUCLEOTIDE SEQUENCE [LARGE SCALE GENOMIC DNA]</scope>
    <source>
        <strain evidence="2 3">9006-11</strain>
    </source>
</reference>
<sequence>MRWNGRGERKSGAHLLAVDEHVVTLPETVIDPADGSLEMRTEVCGCRVDDVEAVGLEVDALLCVGVDGGEPGRVEDLHEGRDGVVGEEGRVEDGGEGAE</sequence>